<proteinExistence type="predicted"/>
<feature type="region of interest" description="Disordered" evidence="1">
    <location>
        <begin position="51"/>
        <end position="74"/>
    </location>
</feature>
<accession>A0A2W5N6B1</accession>
<dbReference type="EMBL" id="QFPW01000009">
    <property type="protein sequence ID" value="PZQ48996.1"/>
    <property type="molecule type" value="Genomic_DNA"/>
</dbReference>
<dbReference type="PIRSF" id="PIRSF032131">
    <property type="entry name" value="UCP032131"/>
    <property type="match status" value="1"/>
</dbReference>
<reference evidence="2 3" key="1">
    <citation type="submission" date="2017-08" db="EMBL/GenBank/DDBJ databases">
        <title>Infants hospitalized years apart are colonized by the same room-sourced microbial strains.</title>
        <authorList>
            <person name="Brooks B."/>
            <person name="Olm M.R."/>
            <person name="Firek B.A."/>
            <person name="Baker R."/>
            <person name="Thomas B.C."/>
            <person name="Morowitz M.J."/>
            <person name="Banfield J.F."/>
        </authorList>
    </citation>
    <scope>NUCLEOTIDE SEQUENCE [LARGE SCALE GENOMIC DNA]</scope>
    <source>
        <strain evidence="2">S2_005_002_R2_34</strain>
    </source>
</reference>
<organism evidence="2 3">
    <name type="scientific">Rhodovulum sulfidophilum</name>
    <name type="common">Rhodobacter sulfidophilus</name>
    <dbReference type="NCBI Taxonomy" id="35806"/>
    <lineage>
        <taxon>Bacteria</taxon>
        <taxon>Pseudomonadati</taxon>
        <taxon>Pseudomonadota</taxon>
        <taxon>Alphaproteobacteria</taxon>
        <taxon>Rhodobacterales</taxon>
        <taxon>Paracoccaceae</taxon>
        <taxon>Rhodovulum</taxon>
    </lineage>
</organism>
<dbReference type="AlphaFoldDB" id="A0A2W5N6B1"/>
<sequence length="142" mass="14933">MIRFALRCDNSHRFDSWFGSGEDYDRLRAQGLVSCAICGSGAVEKDLMAPNIGTGAAPAEGAKPNLSAPASPAEQALAELRAKIEAGSENVGRDFAAEARRIHAGEAPARPIIGEARAPEARALVEDGIPVVPLPWSGRKTN</sequence>
<dbReference type="Proteomes" id="UP000249185">
    <property type="component" value="Unassembled WGS sequence"/>
</dbReference>
<protein>
    <submittedName>
        <fullName evidence="2">DUF1178 domain-containing protein</fullName>
    </submittedName>
</protein>
<gene>
    <name evidence="2" type="ORF">DI556_12675</name>
</gene>
<evidence type="ECO:0000313" key="3">
    <source>
        <dbReference type="Proteomes" id="UP000249185"/>
    </source>
</evidence>
<dbReference type="Pfam" id="PF06676">
    <property type="entry name" value="DUF1178"/>
    <property type="match status" value="1"/>
</dbReference>
<name>A0A2W5N6B1_RHOSU</name>
<evidence type="ECO:0000313" key="2">
    <source>
        <dbReference type="EMBL" id="PZQ48996.1"/>
    </source>
</evidence>
<dbReference type="InterPro" id="IPR009562">
    <property type="entry name" value="DUF1178"/>
</dbReference>
<comment type="caution">
    <text evidence="2">The sequence shown here is derived from an EMBL/GenBank/DDBJ whole genome shotgun (WGS) entry which is preliminary data.</text>
</comment>
<evidence type="ECO:0000256" key="1">
    <source>
        <dbReference type="SAM" id="MobiDB-lite"/>
    </source>
</evidence>